<dbReference type="EMBL" id="APMY01000091">
    <property type="protein sequence ID" value="EOM75687.1"/>
    <property type="molecule type" value="Genomic_DNA"/>
</dbReference>
<dbReference type="Proteomes" id="UP000013525">
    <property type="component" value="Unassembled WGS sequence"/>
</dbReference>
<sequence>MSPRSKEVPMTARLDSPQLADTGYDVSRHDGARHDEAPDHVMLHARNVEFDWTGVPMHWIPGDPFSTHVFNVLHLLLPAGEDWFVETFKEALPLIEDEKLRDDVIGFIGQEAVHSQSHSGVLEHLEGQGLDTTPFTDQIEWVFGKLLGPRPLTGLRARNYLVERLALIAAIEHITAFLGDWILNADGLDRADPHPTMLDLLRWHGSEEVEHRAVAYDVLWYFDQREFRRLRAQVIVTPAIVWLWVRGVRFLMRSDPQLEKWSAHRRKPHLSDFRAAGRRGTLPTSFELAKRMAKYFRRSYTPLDEGDTGQAVRYLASSPAARAAAQ</sequence>
<accession>R7WK59</accession>
<gene>
    <name evidence="1" type="ORF">Rrhod_2957</name>
</gene>
<proteinExistence type="predicted"/>
<dbReference type="PANTHER" id="PTHR39456">
    <property type="entry name" value="METAL-DEPENDENT HYDROLASE"/>
    <property type="match status" value="1"/>
</dbReference>
<dbReference type="Pfam" id="PF10118">
    <property type="entry name" value="Metal_hydrol"/>
    <property type="match status" value="1"/>
</dbReference>
<dbReference type="PANTHER" id="PTHR39456:SF1">
    <property type="entry name" value="METAL-DEPENDENT HYDROLASE"/>
    <property type="match status" value="1"/>
</dbReference>
<reference evidence="1 2" key="1">
    <citation type="journal article" date="2013" name="Genome Announc.">
        <title>Draft Genome Sequence of Rhodococcus rhodnii Strain LMG5362, a Symbiont of Rhodnius prolixus (Hemiptera, Reduviidae, Triatominae), the Principle Vector of Trypanosoma cruzi.</title>
        <authorList>
            <person name="Pachebat J.A."/>
            <person name="van Keulen G."/>
            <person name="Whitten M.M."/>
            <person name="Girdwood S."/>
            <person name="Del Sol R."/>
            <person name="Dyson P.J."/>
            <person name="Facey P.D."/>
        </authorList>
    </citation>
    <scope>NUCLEOTIDE SEQUENCE [LARGE SCALE GENOMIC DNA]</scope>
    <source>
        <strain evidence="1 2">LMG 5362</strain>
    </source>
</reference>
<protein>
    <submittedName>
        <fullName evidence="1">Metal-dependent hydrolase</fullName>
    </submittedName>
</protein>
<keyword evidence="2" id="KW-1185">Reference proteome</keyword>
<evidence type="ECO:0000313" key="2">
    <source>
        <dbReference type="Proteomes" id="UP000013525"/>
    </source>
</evidence>
<name>R7WK59_9NOCA</name>
<evidence type="ECO:0000313" key="1">
    <source>
        <dbReference type="EMBL" id="EOM75687.1"/>
    </source>
</evidence>
<dbReference type="AlphaFoldDB" id="R7WK59"/>
<keyword evidence="1" id="KW-0378">Hydrolase</keyword>
<dbReference type="InterPro" id="IPR016516">
    <property type="entry name" value="UCP07580"/>
</dbReference>
<dbReference type="PIRSF" id="PIRSF007580">
    <property type="entry name" value="UCP07580"/>
    <property type="match status" value="1"/>
</dbReference>
<dbReference type="eggNOG" id="COG3687">
    <property type="taxonomic scope" value="Bacteria"/>
</dbReference>
<organism evidence="1 2">
    <name type="scientific">Rhodococcus rhodnii LMG 5362</name>
    <dbReference type="NCBI Taxonomy" id="1273125"/>
    <lineage>
        <taxon>Bacteria</taxon>
        <taxon>Bacillati</taxon>
        <taxon>Actinomycetota</taxon>
        <taxon>Actinomycetes</taxon>
        <taxon>Mycobacteriales</taxon>
        <taxon>Nocardiaceae</taxon>
        <taxon>Rhodococcus</taxon>
    </lineage>
</organism>
<dbReference type="PATRIC" id="fig|1273125.3.peg.2813"/>
<dbReference type="GO" id="GO:0016787">
    <property type="term" value="F:hydrolase activity"/>
    <property type="evidence" value="ECO:0007669"/>
    <property type="project" value="UniProtKB-KW"/>
</dbReference>
<comment type="caution">
    <text evidence="1">The sequence shown here is derived from an EMBL/GenBank/DDBJ whole genome shotgun (WGS) entry which is preliminary data.</text>
</comment>